<sequence length="428" mass="45393">MSENWTGRTFEADLGRPGHGGFVVARHDGRVVFVRHGLPGERVRVRVTEDRGGSFARADAVEVLDPSPLRIDPLCPVSGPGGAGCCDFSHAALSLQREMKAEVVAEQLRRVAGIDRAVPVEELPGTGTGTGWRTRVRLAVDGDGRPGYHGYRSADIVTDLRCPQIVSSAYDGLDDHSWRPGSELQVVVDDDGARHVVEIAAPKMSRTGRASRGRRGATARRAAGSAPRRERVVSGSGRAVERVGGRRWELSATGFWQAHRSAAETYSTVVREWARPDPGAHVWDLYGGVGVFAAVVAGDVGPGGRIDSVEFSATAVRDGAAALADAPQVHFHAARVERAIAELAPNPQVVILDPPRSGAGKEVVAAVSAAGPQRIVHVGCDPASFARDLALYSGHGYHLDQVRAFDAFPLTHHVECLALLVRGDGSGG</sequence>
<name>A0A1G8MND1_9NOCA</name>
<dbReference type="PANTHER" id="PTHR11061">
    <property type="entry name" value="RNA M5U METHYLTRANSFERASE"/>
    <property type="match status" value="1"/>
</dbReference>
<dbReference type="OrthoDB" id="9804590at2"/>
<feature type="binding site" evidence="4">
    <location>
        <position position="310"/>
    </location>
    <ligand>
        <name>S-adenosyl-L-methionine</name>
        <dbReference type="ChEBI" id="CHEBI:59789"/>
    </ligand>
</feature>
<dbReference type="SUPFAM" id="SSF50249">
    <property type="entry name" value="Nucleic acid-binding proteins"/>
    <property type="match status" value="1"/>
</dbReference>
<dbReference type="PROSITE" id="PS01230">
    <property type="entry name" value="TRMA_1"/>
    <property type="match status" value="1"/>
</dbReference>
<dbReference type="AlphaFoldDB" id="A0A1G8MND1"/>
<evidence type="ECO:0000256" key="6">
    <source>
        <dbReference type="SAM" id="MobiDB-lite"/>
    </source>
</evidence>
<dbReference type="InterPro" id="IPR012340">
    <property type="entry name" value="NA-bd_OB-fold"/>
</dbReference>
<dbReference type="InterPro" id="IPR010280">
    <property type="entry name" value="U5_MeTrfase_fam"/>
</dbReference>
<gene>
    <name evidence="7" type="ORF">SAMN05444695_11019</name>
</gene>
<organism evidence="7 8">
    <name type="scientific">Rhodococcus triatomae</name>
    <dbReference type="NCBI Taxonomy" id="300028"/>
    <lineage>
        <taxon>Bacteria</taxon>
        <taxon>Bacillati</taxon>
        <taxon>Actinomycetota</taxon>
        <taxon>Actinomycetes</taxon>
        <taxon>Mycobacteriales</taxon>
        <taxon>Nocardiaceae</taxon>
        <taxon>Rhodococcus</taxon>
    </lineage>
</organism>
<feature type="binding site" evidence="4">
    <location>
        <position position="286"/>
    </location>
    <ligand>
        <name>S-adenosyl-L-methionine</name>
        <dbReference type="ChEBI" id="CHEBI:59789"/>
    </ligand>
</feature>
<dbReference type="RefSeq" id="WP_072738639.1">
    <property type="nucleotide sequence ID" value="NZ_CP048813.1"/>
</dbReference>
<dbReference type="Gene3D" id="2.40.50.1070">
    <property type="match status" value="1"/>
</dbReference>
<feature type="region of interest" description="Disordered" evidence="6">
    <location>
        <begin position="205"/>
        <end position="237"/>
    </location>
</feature>
<dbReference type="GO" id="GO:0070041">
    <property type="term" value="F:rRNA (uridine-C5-)-methyltransferase activity"/>
    <property type="evidence" value="ECO:0007669"/>
    <property type="project" value="TreeGrafter"/>
</dbReference>
<reference evidence="7 8" key="1">
    <citation type="submission" date="2016-10" db="EMBL/GenBank/DDBJ databases">
        <authorList>
            <person name="de Groot N.N."/>
        </authorList>
    </citation>
    <scope>NUCLEOTIDE SEQUENCE [LARGE SCALE GENOMIC DNA]</scope>
    <source>
        <strain evidence="7 8">DSM 44892</strain>
    </source>
</reference>
<evidence type="ECO:0000313" key="8">
    <source>
        <dbReference type="Proteomes" id="UP000183263"/>
    </source>
</evidence>
<accession>A0A1G8MND1</accession>
<evidence type="ECO:0000256" key="2">
    <source>
        <dbReference type="ARBA" id="ARBA00022679"/>
    </source>
</evidence>
<comment type="similarity">
    <text evidence="4">Belongs to the class I-like SAM-binding methyltransferase superfamily. RNA M5U methyltransferase family.</text>
</comment>
<feature type="compositionally biased region" description="Basic residues" evidence="6">
    <location>
        <begin position="209"/>
        <end position="218"/>
    </location>
</feature>
<dbReference type="EMBL" id="FNDN01000010">
    <property type="protein sequence ID" value="SDI69424.1"/>
    <property type="molecule type" value="Genomic_DNA"/>
</dbReference>
<dbReference type="PROSITE" id="PS50926">
    <property type="entry name" value="TRAM"/>
    <property type="match status" value="1"/>
</dbReference>
<dbReference type="GO" id="GO:0070475">
    <property type="term" value="P:rRNA base methylation"/>
    <property type="evidence" value="ECO:0007669"/>
    <property type="project" value="TreeGrafter"/>
</dbReference>
<dbReference type="InterPro" id="IPR030390">
    <property type="entry name" value="MeTrfase_TrmA_AS"/>
</dbReference>
<dbReference type="Pfam" id="PF01938">
    <property type="entry name" value="TRAM"/>
    <property type="match status" value="1"/>
</dbReference>
<dbReference type="SUPFAM" id="SSF53335">
    <property type="entry name" value="S-adenosyl-L-methionine-dependent methyltransferases"/>
    <property type="match status" value="1"/>
</dbReference>
<dbReference type="InterPro" id="IPR002792">
    <property type="entry name" value="TRAM_dom"/>
</dbReference>
<dbReference type="Pfam" id="PF05958">
    <property type="entry name" value="tRNA_U5-meth_tr"/>
    <property type="match status" value="1"/>
</dbReference>
<dbReference type="Proteomes" id="UP000183263">
    <property type="component" value="Unassembled WGS sequence"/>
</dbReference>
<dbReference type="Gene3D" id="2.40.50.140">
    <property type="entry name" value="Nucleic acid-binding proteins"/>
    <property type="match status" value="1"/>
</dbReference>
<keyword evidence="8" id="KW-1185">Reference proteome</keyword>
<evidence type="ECO:0000256" key="4">
    <source>
        <dbReference type="PROSITE-ProRule" id="PRU01024"/>
    </source>
</evidence>
<evidence type="ECO:0000256" key="1">
    <source>
        <dbReference type="ARBA" id="ARBA00022603"/>
    </source>
</evidence>
<protein>
    <submittedName>
        <fullName evidence="7">tRNA/tmRNA/rRNA uracil-C5-methylase, TrmA/RlmC/RlmD family</fullName>
    </submittedName>
</protein>
<dbReference type="CDD" id="cd02440">
    <property type="entry name" value="AdoMet_MTases"/>
    <property type="match status" value="1"/>
</dbReference>
<feature type="binding site" evidence="4">
    <location>
        <position position="353"/>
    </location>
    <ligand>
        <name>S-adenosyl-L-methionine</name>
        <dbReference type="ChEBI" id="CHEBI:59789"/>
    </ligand>
</feature>
<evidence type="ECO:0000256" key="5">
    <source>
        <dbReference type="PROSITE-ProRule" id="PRU10015"/>
    </source>
</evidence>
<keyword evidence="3 4" id="KW-0949">S-adenosyl-L-methionine</keyword>
<dbReference type="PANTHER" id="PTHR11061:SF30">
    <property type="entry name" value="TRNA (URACIL(54)-C(5))-METHYLTRANSFERASE"/>
    <property type="match status" value="1"/>
</dbReference>
<dbReference type="InterPro" id="IPR029063">
    <property type="entry name" value="SAM-dependent_MTases_sf"/>
</dbReference>
<feature type="active site" evidence="5">
    <location>
        <position position="380"/>
    </location>
</feature>
<feature type="binding site" evidence="4">
    <location>
        <position position="257"/>
    </location>
    <ligand>
        <name>S-adenosyl-L-methionine</name>
        <dbReference type="ChEBI" id="CHEBI:59789"/>
    </ligand>
</feature>
<evidence type="ECO:0000313" key="7">
    <source>
        <dbReference type="EMBL" id="SDI69424.1"/>
    </source>
</evidence>
<evidence type="ECO:0000256" key="3">
    <source>
        <dbReference type="ARBA" id="ARBA00022691"/>
    </source>
</evidence>
<feature type="active site" description="Nucleophile" evidence="4">
    <location>
        <position position="380"/>
    </location>
</feature>
<keyword evidence="1 4" id="KW-0489">Methyltransferase</keyword>
<keyword evidence="2 4" id="KW-0808">Transferase</keyword>
<dbReference type="Gene3D" id="3.40.50.150">
    <property type="entry name" value="Vaccinia Virus protein VP39"/>
    <property type="match status" value="1"/>
</dbReference>
<proteinExistence type="inferred from homology"/>
<dbReference type="PROSITE" id="PS51687">
    <property type="entry name" value="SAM_MT_RNA_M5U"/>
    <property type="match status" value="1"/>
</dbReference>